<keyword evidence="2" id="KW-0677">Repeat</keyword>
<evidence type="ECO:0000256" key="3">
    <source>
        <dbReference type="ARBA" id="ARBA00022821"/>
    </source>
</evidence>
<dbReference type="InterPro" id="IPR032675">
    <property type="entry name" value="LRR_dom_sf"/>
</dbReference>
<dbReference type="InterPro" id="IPR027417">
    <property type="entry name" value="P-loop_NTPase"/>
</dbReference>
<dbReference type="Gene3D" id="3.40.50.300">
    <property type="entry name" value="P-loop containing nucleotide triphosphate hydrolases"/>
    <property type="match status" value="1"/>
</dbReference>
<proteinExistence type="predicted"/>
<dbReference type="Pfam" id="PF23559">
    <property type="entry name" value="WHD_DRP"/>
    <property type="match status" value="1"/>
</dbReference>
<evidence type="ECO:0000313" key="7">
    <source>
        <dbReference type="EnsemblPlants" id="AUR62036641-RA:cds"/>
    </source>
</evidence>
<evidence type="ECO:0000256" key="1">
    <source>
        <dbReference type="ARBA" id="ARBA00022614"/>
    </source>
</evidence>
<dbReference type="AlphaFoldDB" id="A0A803MWR1"/>
<protein>
    <recommendedName>
        <fullName evidence="9">NB-ARC domain-containing protein</fullName>
    </recommendedName>
</protein>
<evidence type="ECO:0000259" key="4">
    <source>
        <dbReference type="Pfam" id="PF00931"/>
    </source>
</evidence>
<dbReference type="Gene3D" id="1.10.10.10">
    <property type="entry name" value="Winged helix-like DNA-binding domain superfamily/Winged helix DNA-binding domain"/>
    <property type="match status" value="1"/>
</dbReference>
<dbReference type="GO" id="GO:0043531">
    <property type="term" value="F:ADP binding"/>
    <property type="evidence" value="ECO:0007669"/>
    <property type="project" value="InterPro"/>
</dbReference>
<dbReference type="InterPro" id="IPR036388">
    <property type="entry name" value="WH-like_DNA-bd_sf"/>
</dbReference>
<dbReference type="FunFam" id="1.10.10.10:FF:000322">
    <property type="entry name" value="Probable disease resistance protein At1g63360"/>
    <property type="match status" value="1"/>
</dbReference>
<evidence type="ECO:0000259" key="6">
    <source>
        <dbReference type="Pfam" id="PF25019"/>
    </source>
</evidence>
<feature type="domain" description="R13L1/DRL21-like LRR repeat region" evidence="6">
    <location>
        <begin position="472"/>
        <end position="602"/>
    </location>
</feature>
<feature type="domain" description="Disease resistance protein winged helix" evidence="5">
    <location>
        <begin position="305"/>
        <end position="376"/>
    </location>
</feature>
<dbReference type="Gene3D" id="1.10.8.430">
    <property type="entry name" value="Helical domain of apoptotic protease-activating factors"/>
    <property type="match status" value="1"/>
</dbReference>
<dbReference type="PANTHER" id="PTHR36766:SF35">
    <property type="entry name" value="DISEASE RESISTANCE PROTEIN RGA3"/>
    <property type="match status" value="1"/>
</dbReference>
<evidence type="ECO:0000256" key="2">
    <source>
        <dbReference type="ARBA" id="ARBA00022737"/>
    </source>
</evidence>
<dbReference type="InterPro" id="IPR002182">
    <property type="entry name" value="NB-ARC"/>
</dbReference>
<accession>A0A803MWR1</accession>
<feature type="domain" description="NB-ARC" evidence="4">
    <location>
        <begin position="50"/>
        <end position="222"/>
    </location>
</feature>
<dbReference type="SUPFAM" id="SSF52540">
    <property type="entry name" value="P-loop containing nucleoside triphosphate hydrolases"/>
    <property type="match status" value="1"/>
</dbReference>
<sequence length="647" mass="74695">MSQGVKKIKKKLDAIAYNKQFSFKHGPQPMRNRRSDTDSHVNEADIIERKDDLENIIGMLLDTNVKQNVSFLTVVGIEGLGKTALAQLVYNDPRVKSAFPLRKWTCVADQDQKELDVKEVICKIMGQKFDECYTMDKVQSLVQEQLQGEKYLLVLDDVWTEKHIQWLDLVKYFIGGQRGSWIVVTTRSQKTATIVGGQMYNLQGLSKENSWLLFEHNAFTSEQSNPPYDLVKIGRKIVDRCARVPLAIRVDGSLLYGQDKGKWQSVQEIGLANVRESENGILSILKLSFHHLESPIKCFFSYYALYPKDFEMEKEKLKSLWMAQGYIVPLDKGQSIEDACEEYFSILVRRCFFQDVKKDEFGEIHSCKMHDLMHDITLDVSRKEIFYATNTIRGNLDKKTLNVRGCNRLREFPKDMRKLVKLRLLDVNRCDDLTYTYMPKGMDKLTSLHRLSDFIVGGGGSCSSWKQWFDSLKDLKALNNLKGTLNVYIRWPKKDRNFVKEDDMREGLYMRNTEHLIHILFYFIHEVGDDGGMDENLSLMENLQPHSNLKYLTMGNYNGLKIPGWLTLIPNIVTLKIYNCGKLEYLPCLRNLHNLKSIQLDCLTMLKYIEVDVPSWANSSSMMPMSSGLGSSDKELLLFPSLEEVRH</sequence>
<dbReference type="InterPro" id="IPR042197">
    <property type="entry name" value="Apaf_helical"/>
</dbReference>
<keyword evidence="1" id="KW-0433">Leucine-rich repeat</keyword>
<dbReference type="Gene3D" id="3.80.10.10">
    <property type="entry name" value="Ribonuclease Inhibitor"/>
    <property type="match status" value="2"/>
</dbReference>
<keyword evidence="3" id="KW-0611">Plant defense</keyword>
<dbReference type="Gramene" id="AUR62036641-RA">
    <property type="protein sequence ID" value="AUR62036641-RA:cds"/>
    <property type="gene ID" value="AUR62036641"/>
</dbReference>
<dbReference type="Pfam" id="PF00931">
    <property type="entry name" value="NB-ARC"/>
    <property type="match status" value="1"/>
</dbReference>
<name>A0A803MWR1_CHEQI</name>
<dbReference type="PANTHER" id="PTHR36766">
    <property type="entry name" value="PLANT BROAD-SPECTRUM MILDEW RESISTANCE PROTEIN RPW8"/>
    <property type="match status" value="1"/>
</dbReference>
<organism evidence="7 8">
    <name type="scientific">Chenopodium quinoa</name>
    <name type="common">Quinoa</name>
    <dbReference type="NCBI Taxonomy" id="63459"/>
    <lineage>
        <taxon>Eukaryota</taxon>
        <taxon>Viridiplantae</taxon>
        <taxon>Streptophyta</taxon>
        <taxon>Embryophyta</taxon>
        <taxon>Tracheophyta</taxon>
        <taxon>Spermatophyta</taxon>
        <taxon>Magnoliopsida</taxon>
        <taxon>eudicotyledons</taxon>
        <taxon>Gunneridae</taxon>
        <taxon>Pentapetalae</taxon>
        <taxon>Caryophyllales</taxon>
        <taxon>Chenopodiaceae</taxon>
        <taxon>Chenopodioideae</taxon>
        <taxon>Atripliceae</taxon>
        <taxon>Chenopodium</taxon>
    </lineage>
</organism>
<dbReference type="InterPro" id="IPR058922">
    <property type="entry name" value="WHD_DRP"/>
</dbReference>
<dbReference type="GO" id="GO:0006952">
    <property type="term" value="P:defense response"/>
    <property type="evidence" value="ECO:0007669"/>
    <property type="project" value="UniProtKB-KW"/>
</dbReference>
<dbReference type="EnsemblPlants" id="AUR62036641-RA">
    <property type="protein sequence ID" value="AUR62036641-RA:cds"/>
    <property type="gene ID" value="AUR62036641"/>
</dbReference>
<dbReference type="SUPFAM" id="SSF52058">
    <property type="entry name" value="L domain-like"/>
    <property type="match status" value="1"/>
</dbReference>
<evidence type="ECO:0000259" key="5">
    <source>
        <dbReference type="Pfam" id="PF23559"/>
    </source>
</evidence>
<dbReference type="Proteomes" id="UP000596660">
    <property type="component" value="Unplaced"/>
</dbReference>
<reference evidence="7" key="2">
    <citation type="submission" date="2021-03" db="UniProtKB">
        <authorList>
            <consortium name="EnsemblPlants"/>
        </authorList>
    </citation>
    <scope>IDENTIFICATION</scope>
</reference>
<dbReference type="OMA" id="VICKIMG"/>
<keyword evidence="8" id="KW-1185">Reference proteome</keyword>
<dbReference type="InterPro" id="IPR056789">
    <property type="entry name" value="LRR_R13L1-DRL21"/>
</dbReference>
<evidence type="ECO:0000313" key="8">
    <source>
        <dbReference type="Proteomes" id="UP000596660"/>
    </source>
</evidence>
<reference evidence="7" key="1">
    <citation type="journal article" date="2017" name="Nature">
        <title>The genome of Chenopodium quinoa.</title>
        <authorList>
            <person name="Jarvis D.E."/>
            <person name="Ho Y.S."/>
            <person name="Lightfoot D.J."/>
            <person name="Schmoeckel S.M."/>
            <person name="Li B."/>
            <person name="Borm T.J.A."/>
            <person name="Ohyanagi H."/>
            <person name="Mineta K."/>
            <person name="Michell C.T."/>
            <person name="Saber N."/>
            <person name="Kharbatia N.M."/>
            <person name="Rupper R.R."/>
            <person name="Sharp A.R."/>
            <person name="Dally N."/>
            <person name="Boughton B.A."/>
            <person name="Woo Y.H."/>
            <person name="Gao G."/>
            <person name="Schijlen E.G.W.M."/>
            <person name="Guo X."/>
            <person name="Momin A.A."/>
            <person name="Negrao S."/>
            <person name="Al-Babili S."/>
            <person name="Gehring C."/>
            <person name="Roessner U."/>
            <person name="Jung C."/>
            <person name="Murphy K."/>
            <person name="Arold S.T."/>
            <person name="Gojobori T."/>
            <person name="van der Linden C.G."/>
            <person name="van Loo E.N."/>
            <person name="Jellen E.N."/>
            <person name="Maughan P.J."/>
            <person name="Tester M."/>
        </authorList>
    </citation>
    <scope>NUCLEOTIDE SEQUENCE [LARGE SCALE GENOMIC DNA]</scope>
    <source>
        <strain evidence="7">cv. PI 614886</strain>
    </source>
</reference>
<evidence type="ECO:0008006" key="9">
    <source>
        <dbReference type="Google" id="ProtNLM"/>
    </source>
</evidence>
<dbReference type="Pfam" id="PF25019">
    <property type="entry name" value="LRR_R13L1-DRL21"/>
    <property type="match status" value="1"/>
</dbReference>
<dbReference type="PRINTS" id="PR00364">
    <property type="entry name" value="DISEASERSIST"/>
</dbReference>